<proteinExistence type="predicted"/>
<dbReference type="AlphaFoldDB" id="A0AAW1UN18"/>
<gene>
    <name evidence="3" type="ORF">WA026_018098</name>
</gene>
<feature type="coiled-coil region" evidence="1">
    <location>
        <begin position="95"/>
        <end position="129"/>
    </location>
</feature>
<evidence type="ECO:0000313" key="4">
    <source>
        <dbReference type="Proteomes" id="UP001431783"/>
    </source>
</evidence>
<feature type="region of interest" description="Disordered" evidence="2">
    <location>
        <begin position="137"/>
        <end position="215"/>
    </location>
</feature>
<feature type="compositionally biased region" description="Basic and acidic residues" evidence="2">
    <location>
        <begin position="169"/>
        <end position="181"/>
    </location>
</feature>
<comment type="caution">
    <text evidence="3">The sequence shown here is derived from an EMBL/GenBank/DDBJ whole genome shotgun (WGS) entry which is preliminary data.</text>
</comment>
<feature type="compositionally biased region" description="Basic and acidic residues" evidence="2">
    <location>
        <begin position="137"/>
        <end position="159"/>
    </location>
</feature>
<reference evidence="3 4" key="1">
    <citation type="submission" date="2023-03" db="EMBL/GenBank/DDBJ databases">
        <title>Genome insight into feeding habits of ladybird beetles.</title>
        <authorList>
            <person name="Li H.-S."/>
            <person name="Huang Y.-H."/>
            <person name="Pang H."/>
        </authorList>
    </citation>
    <scope>NUCLEOTIDE SEQUENCE [LARGE SCALE GENOMIC DNA]</scope>
    <source>
        <strain evidence="3">SYSU_2023b</strain>
        <tissue evidence="3">Whole body</tissue>
    </source>
</reference>
<keyword evidence="4" id="KW-1185">Reference proteome</keyword>
<accession>A0AAW1UN18</accession>
<sequence>MAGDEDVSEDRSSKVHKISNKDEKLCNHCNKKVLEYVVCIKCGENFHFSCLNQAARRKNAICVHQMTQVSNVEEDNVSGSCHAQAFQFMEINLKFEKVNAENILLKELLREVQEKNKILTENNNLLVQRICDIDKKNTQKKANDKQSNDSTTHDNRPVRPDSIGSSLHDIAHLRMKSDRDGTTSLNYGPSRQKQRSGTETEQIQPQSNVNVRTQTQKHGVSINDVNVNVTNVNEKAKEIAKNVHDFFTNSESDITENRINGNEWQTVTRAKMRTKRPECIVSVGPKTNNISAKFKAVSKKKWLYIGKISGNDVPEEAIRDYLREIDGYESIEIKKLVTKGRNSAFSIGLPTDKIFNTLKSDDFWPRGITVREFSFRNFFQKNNPT</sequence>
<protein>
    <submittedName>
        <fullName evidence="3">Uncharacterized protein</fullName>
    </submittedName>
</protein>
<keyword evidence="1" id="KW-0175">Coiled coil</keyword>
<evidence type="ECO:0000313" key="3">
    <source>
        <dbReference type="EMBL" id="KAK9881902.1"/>
    </source>
</evidence>
<dbReference type="Proteomes" id="UP001431783">
    <property type="component" value="Unassembled WGS sequence"/>
</dbReference>
<dbReference type="EMBL" id="JARQZJ010000071">
    <property type="protein sequence ID" value="KAK9881902.1"/>
    <property type="molecule type" value="Genomic_DNA"/>
</dbReference>
<organism evidence="3 4">
    <name type="scientific">Henosepilachna vigintioctopunctata</name>
    <dbReference type="NCBI Taxonomy" id="420089"/>
    <lineage>
        <taxon>Eukaryota</taxon>
        <taxon>Metazoa</taxon>
        <taxon>Ecdysozoa</taxon>
        <taxon>Arthropoda</taxon>
        <taxon>Hexapoda</taxon>
        <taxon>Insecta</taxon>
        <taxon>Pterygota</taxon>
        <taxon>Neoptera</taxon>
        <taxon>Endopterygota</taxon>
        <taxon>Coleoptera</taxon>
        <taxon>Polyphaga</taxon>
        <taxon>Cucujiformia</taxon>
        <taxon>Coccinelloidea</taxon>
        <taxon>Coccinellidae</taxon>
        <taxon>Epilachninae</taxon>
        <taxon>Epilachnini</taxon>
        <taxon>Henosepilachna</taxon>
    </lineage>
</organism>
<evidence type="ECO:0000256" key="1">
    <source>
        <dbReference type="SAM" id="Coils"/>
    </source>
</evidence>
<name>A0AAW1UN18_9CUCU</name>
<evidence type="ECO:0000256" key="2">
    <source>
        <dbReference type="SAM" id="MobiDB-lite"/>
    </source>
</evidence>
<feature type="compositionally biased region" description="Polar residues" evidence="2">
    <location>
        <begin position="182"/>
        <end position="215"/>
    </location>
</feature>